<feature type="region of interest" description="Disordered" evidence="1">
    <location>
        <begin position="42"/>
        <end position="76"/>
    </location>
</feature>
<keyword evidence="3" id="KW-1185">Reference proteome</keyword>
<dbReference type="AlphaFoldDB" id="F0H787"/>
<reference evidence="2 3" key="1">
    <citation type="submission" date="2011-02" db="EMBL/GenBank/DDBJ databases">
        <authorList>
            <person name="Durkin A.S."/>
            <person name="Madupu R."/>
            <person name="Torralba M."/>
            <person name="Gillis M."/>
            <person name="Methe B."/>
            <person name="Sutton G."/>
            <person name="Nelson K.E."/>
        </authorList>
    </citation>
    <scope>NUCLEOTIDE SEQUENCE [LARGE SCALE GENOMIC DNA]</scope>
    <source>
        <strain evidence="2 3">CRIS 18C-A</strain>
    </source>
</reference>
<organism evidence="2 3">
    <name type="scientific">Prevotella denticola CRIS 18C-A</name>
    <dbReference type="NCBI Taxonomy" id="944557"/>
    <lineage>
        <taxon>Bacteria</taxon>
        <taxon>Pseudomonadati</taxon>
        <taxon>Bacteroidota</taxon>
        <taxon>Bacteroidia</taxon>
        <taxon>Bacteroidales</taxon>
        <taxon>Prevotellaceae</taxon>
        <taxon>Prevotella</taxon>
    </lineage>
</organism>
<feature type="compositionally biased region" description="Basic and acidic residues" evidence="1">
    <location>
        <begin position="211"/>
        <end position="221"/>
    </location>
</feature>
<evidence type="ECO:0000313" key="2">
    <source>
        <dbReference type="EMBL" id="EGC86325.1"/>
    </source>
</evidence>
<name>F0H787_9BACT</name>
<feature type="compositionally biased region" description="Basic and acidic residues" evidence="1">
    <location>
        <begin position="178"/>
        <end position="198"/>
    </location>
</feature>
<comment type="caution">
    <text evidence="2">The sequence shown here is derived from an EMBL/GenBank/DDBJ whole genome shotgun (WGS) entry which is preliminary data.</text>
</comment>
<proteinExistence type="predicted"/>
<dbReference type="Proteomes" id="UP000003155">
    <property type="component" value="Unassembled WGS sequence"/>
</dbReference>
<feature type="compositionally biased region" description="Polar residues" evidence="1">
    <location>
        <begin position="54"/>
        <end position="76"/>
    </location>
</feature>
<feature type="region of interest" description="Disordered" evidence="1">
    <location>
        <begin position="178"/>
        <end position="221"/>
    </location>
</feature>
<dbReference type="EMBL" id="AEXO01000067">
    <property type="protein sequence ID" value="EGC86325.1"/>
    <property type="molecule type" value="Genomic_DNA"/>
</dbReference>
<accession>F0H787</accession>
<sequence length="221" mass="23834">MRGTSSKEYNSRTSNHLNWEIMKKVFIMAIAVTVMTLTGCKDSKTTAPKADADSTMTDSAMTDSAATGNRKTEATPTADQLIGQLNAKVKANDGKGLATQLATVMKQMEEMSRKDPKKAQEYITKVQQWVLDNGKTIQSILKASGNEPEMQAITGAVNAATKNDQKAINDEMDKAKEKMKEAAKSATPEQKEAAKKAVQDAAGKMQGKAGEAARKAVKDLF</sequence>
<evidence type="ECO:0000256" key="1">
    <source>
        <dbReference type="SAM" id="MobiDB-lite"/>
    </source>
</evidence>
<protein>
    <submittedName>
        <fullName evidence="2">Uncharacterized protein</fullName>
    </submittedName>
</protein>
<gene>
    <name evidence="2" type="ORF">HMPREF9303_1320</name>
</gene>
<evidence type="ECO:0000313" key="3">
    <source>
        <dbReference type="Proteomes" id="UP000003155"/>
    </source>
</evidence>